<dbReference type="KEGG" id="pyr:P186_0387"/>
<dbReference type="SMART" id="SM00903">
    <property type="entry name" value="Flavin_Reduct"/>
    <property type="match status" value="1"/>
</dbReference>
<dbReference type="RefSeq" id="WP_014287669.1">
    <property type="nucleotide sequence ID" value="NC_016645.1"/>
</dbReference>
<dbReference type="Pfam" id="PF01613">
    <property type="entry name" value="Flavin_Reduct"/>
    <property type="match status" value="1"/>
</dbReference>
<protein>
    <submittedName>
        <fullName evidence="3">Flavin reductase-like protein, FMN-binding protein</fullName>
    </submittedName>
</protein>
<reference evidence="3 4" key="1">
    <citation type="journal article" date="2012" name="J. Bacteriol.">
        <title>Complete genome sequence of strain 1860, a crenarchaeon of the genus pyrobaculum able to grow with various electron acceptors.</title>
        <authorList>
            <person name="Mardanov A.V."/>
            <person name="Gumerov V.M."/>
            <person name="Slobodkina G.B."/>
            <person name="Beletsky A.V."/>
            <person name="Bonch-Osmolovskaya E.A."/>
            <person name="Ravin N.V."/>
            <person name="Skryabin K.G."/>
        </authorList>
    </citation>
    <scope>NUCLEOTIDE SEQUENCE [LARGE SCALE GENOMIC DNA]</scope>
    <source>
        <strain evidence="3 4">1860</strain>
    </source>
</reference>
<dbReference type="GeneID" id="11594652"/>
<dbReference type="AlphaFoldDB" id="G7VGD0"/>
<keyword evidence="4" id="KW-1185">Reference proteome</keyword>
<gene>
    <name evidence="3" type="ORF">P186_0387</name>
</gene>
<evidence type="ECO:0000256" key="1">
    <source>
        <dbReference type="ARBA" id="ARBA00001917"/>
    </source>
</evidence>
<dbReference type="InterPro" id="IPR002563">
    <property type="entry name" value="Flavin_Rdtase-like_dom"/>
</dbReference>
<evidence type="ECO:0000259" key="2">
    <source>
        <dbReference type="SMART" id="SM00903"/>
    </source>
</evidence>
<proteinExistence type="predicted"/>
<dbReference type="eggNOG" id="arCOG02018">
    <property type="taxonomic scope" value="Archaea"/>
</dbReference>
<dbReference type="GO" id="GO:0010181">
    <property type="term" value="F:FMN binding"/>
    <property type="evidence" value="ECO:0007669"/>
    <property type="project" value="InterPro"/>
</dbReference>
<organism evidence="3 4">
    <name type="scientific">Pyrobaculum ferrireducens</name>
    <dbReference type="NCBI Taxonomy" id="1104324"/>
    <lineage>
        <taxon>Archaea</taxon>
        <taxon>Thermoproteota</taxon>
        <taxon>Thermoprotei</taxon>
        <taxon>Thermoproteales</taxon>
        <taxon>Thermoproteaceae</taxon>
        <taxon>Pyrobaculum</taxon>
    </lineage>
</organism>
<dbReference type="Proteomes" id="UP000005867">
    <property type="component" value="Chromosome"/>
</dbReference>
<dbReference type="EMBL" id="CP003098">
    <property type="protein sequence ID" value="AET31841.1"/>
    <property type="molecule type" value="Genomic_DNA"/>
</dbReference>
<dbReference type="HOGENOM" id="CLU_1773278_0_0_2"/>
<evidence type="ECO:0000313" key="4">
    <source>
        <dbReference type="Proteomes" id="UP000005867"/>
    </source>
</evidence>
<dbReference type="BioCyc" id="PSP1104324:GJSN-376-MONOMER"/>
<dbReference type="Gene3D" id="2.30.110.10">
    <property type="entry name" value="Electron Transport, Fmn-binding Protein, Chain A"/>
    <property type="match status" value="1"/>
</dbReference>
<dbReference type="OrthoDB" id="25685at2157"/>
<sequence length="140" mass="15339">MCERSPLPTPVLVIVASGHGAVVGWPLVIPGDQPLIGLPLHKARKTLQVVREARVFSINLVQDAERAYEIFGKPGENKLDRWGNAAECKVVPCRRLGDASRVVECIYSHEVEVGDHVVVFCRAVATYGCGEYAVWDPCSK</sequence>
<dbReference type="InterPro" id="IPR012349">
    <property type="entry name" value="Split_barrel_FMN-bd"/>
</dbReference>
<dbReference type="SUPFAM" id="SSF50475">
    <property type="entry name" value="FMN-binding split barrel"/>
    <property type="match status" value="1"/>
</dbReference>
<evidence type="ECO:0000313" key="3">
    <source>
        <dbReference type="EMBL" id="AET31841.1"/>
    </source>
</evidence>
<feature type="domain" description="Flavin reductase like" evidence="2">
    <location>
        <begin position="4"/>
        <end position="134"/>
    </location>
</feature>
<accession>G7VGD0</accession>
<comment type="cofactor">
    <cofactor evidence="1">
        <name>FMN</name>
        <dbReference type="ChEBI" id="CHEBI:58210"/>
    </cofactor>
</comment>
<name>G7VGD0_9CREN</name>